<dbReference type="KEGG" id="spar:SPRG_15501"/>
<keyword evidence="3" id="KW-1185">Reference proteome</keyword>
<protein>
    <submittedName>
        <fullName evidence="2">Uncharacterized protein</fullName>
    </submittedName>
</protein>
<evidence type="ECO:0000313" key="2">
    <source>
        <dbReference type="EMBL" id="KDO17748.1"/>
    </source>
</evidence>
<dbReference type="Proteomes" id="UP000030745">
    <property type="component" value="Unassembled WGS sequence"/>
</dbReference>
<evidence type="ECO:0000313" key="3">
    <source>
        <dbReference type="Proteomes" id="UP000030745"/>
    </source>
</evidence>
<dbReference type="AlphaFoldDB" id="A0A067BHY0"/>
<name>A0A067BHY0_SAPPC</name>
<gene>
    <name evidence="2" type="ORF">SPRG_15501</name>
</gene>
<accession>A0A067BHY0</accession>
<feature type="non-terminal residue" evidence="2">
    <location>
        <position position="89"/>
    </location>
</feature>
<reference evidence="2 3" key="1">
    <citation type="journal article" date="2013" name="PLoS Genet.">
        <title>Distinctive expansion of potential virulence genes in the genome of the oomycete fish pathogen Saprolegnia parasitica.</title>
        <authorList>
            <person name="Jiang R.H."/>
            <person name="de Bruijn I."/>
            <person name="Haas B.J."/>
            <person name="Belmonte R."/>
            <person name="Lobach L."/>
            <person name="Christie J."/>
            <person name="van den Ackerveken G."/>
            <person name="Bottin A."/>
            <person name="Bulone V."/>
            <person name="Diaz-Moreno S.M."/>
            <person name="Dumas B."/>
            <person name="Fan L."/>
            <person name="Gaulin E."/>
            <person name="Govers F."/>
            <person name="Grenville-Briggs L.J."/>
            <person name="Horner N.R."/>
            <person name="Levin J.Z."/>
            <person name="Mammella M."/>
            <person name="Meijer H.J."/>
            <person name="Morris P."/>
            <person name="Nusbaum C."/>
            <person name="Oome S."/>
            <person name="Phillips A.J."/>
            <person name="van Rooyen D."/>
            <person name="Rzeszutek E."/>
            <person name="Saraiva M."/>
            <person name="Secombes C.J."/>
            <person name="Seidl M.F."/>
            <person name="Snel B."/>
            <person name="Stassen J.H."/>
            <person name="Sykes S."/>
            <person name="Tripathy S."/>
            <person name="van den Berg H."/>
            <person name="Vega-Arreguin J.C."/>
            <person name="Wawra S."/>
            <person name="Young S.K."/>
            <person name="Zeng Q."/>
            <person name="Dieguez-Uribeondo J."/>
            <person name="Russ C."/>
            <person name="Tyler B.M."/>
            <person name="van West P."/>
        </authorList>
    </citation>
    <scope>NUCLEOTIDE SEQUENCE [LARGE SCALE GENOMIC DNA]</scope>
    <source>
        <strain evidence="2 3">CBS 223.65</strain>
    </source>
</reference>
<dbReference type="VEuPathDB" id="FungiDB:SPRG_15501"/>
<dbReference type="OrthoDB" id="2161780at2759"/>
<sequence length="89" mass="9624">MDATTMPPAFHDVDALLKTPLEYDSDTDASSTDGDAPSLPPADAARLQALYATVSERSEHLVGFPSCKDWDYSALFPFLSFPMNNVGDP</sequence>
<organism evidence="2 3">
    <name type="scientific">Saprolegnia parasitica (strain CBS 223.65)</name>
    <dbReference type="NCBI Taxonomy" id="695850"/>
    <lineage>
        <taxon>Eukaryota</taxon>
        <taxon>Sar</taxon>
        <taxon>Stramenopiles</taxon>
        <taxon>Oomycota</taxon>
        <taxon>Saprolegniomycetes</taxon>
        <taxon>Saprolegniales</taxon>
        <taxon>Saprolegniaceae</taxon>
        <taxon>Saprolegnia</taxon>
    </lineage>
</organism>
<feature type="region of interest" description="Disordered" evidence="1">
    <location>
        <begin position="21"/>
        <end position="42"/>
    </location>
</feature>
<evidence type="ECO:0000256" key="1">
    <source>
        <dbReference type="SAM" id="MobiDB-lite"/>
    </source>
</evidence>
<dbReference type="EMBL" id="KK583575">
    <property type="protein sequence ID" value="KDO17748.1"/>
    <property type="molecule type" value="Genomic_DNA"/>
</dbReference>
<dbReference type="GeneID" id="24137225"/>
<feature type="compositionally biased region" description="Low complexity" evidence="1">
    <location>
        <begin position="28"/>
        <end position="37"/>
    </location>
</feature>
<proteinExistence type="predicted"/>
<dbReference type="RefSeq" id="XP_012211541.1">
    <property type="nucleotide sequence ID" value="XM_012356151.1"/>
</dbReference>
<dbReference type="STRING" id="695850.A0A067BHY0"/>